<evidence type="ECO:0000313" key="1">
    <source>
        <dbReference type="EMBL" id="UPM54807.1"/>
    </source>
</evidence>
<dbReference type="PROSITE" id="PS51257">
    <property type="entry name" value="PROKAR_LIPOPROTEIN"/>
    <property type="match status" value="1"/>
</dbReference>
<name>A0ABY4JLU1_9BACI</name>
<dbReference type="Proteomes" id="UP000830639">
    <property type="component" value="Chromosome"/>
</dbReference>
<reference evidence="1 2" key="1">
    <citation type="submission" date="2022-04" db="EMBL/GenBank/DDBJ databases">
        <title>Mechanism of arsenic methylation and mitigation arsenic toxicity by Bacillus sp. LH14 from an Arsenic-Contaminated Paddy Soil.</title>
        <authorList>
            <person name="Wang D."/>
        </authorList>
    </citation>
    <scope>NUCLEOTIDE SEQUENCE [LARGE SCALE GENOMIC DNA]</scope>
    <source>
        <strain evidence="1 2">LH14</strain>
    </source>
</reference>
<evidence type="ECO:0000313" key="2">
    <source>
        <dbReference type="Proteomes" id="UP000830639"/>
    </source>
</evidence>
<gene>
    <name evidence="1" type="ORF">MY490_02740</name>
</gene>
<keyword evidence="2" id="KW-1185">Reference proteome</keyword>
<dbReference type="EMBL" id="CP096034">
    <property type="protein sequence ID" value="UPM54807.1"/>
    <property type="molecule type" value="Genomic_DNA"/>
</dbReference>
<accession>A0ABY4JLU1</accession>
<organism evidence="1 2">
    <name type="scientific">Gottfriedia acidiceleris</name>
    <dbReference type="NCBI Taxonomy" id="371036"/>
    <lineage>
        <taxon>Bacteria</taxon>
        <taxon>Bacillati</taxon>
        <taxon>Bacillota</taxon>
        <taxon>Bacilli</taxon>
        <taxon>Bacillales</taxon>
        <taxon>Bacillaceae</taxon>
        <taxon>Gottfriedia</taxon>
    </lineage>
</organism>
<proteinExistence type="predicted"/>
<evidence type="ECO:0008006" key="3">
    <source>
        <dbReference type="Google" id="ProtNLM"/>
    </source>
</evidence>
<protein>
    <recommendedName>
        <fullName evidence="3">Lipoprotein</fullName>
    </recommendedName>
</protein>
<dbReference type="RefSeq" id="WP_248267892.1">
    <property type="nucleotide sequence ID" value="NZ_CP096034.1"/>
</dbReference>
<sequence>MKEIGLFNSKSGFTSILMSFLLLGIILVAGCSSTTFKSTPQNKNISTIKTVLKKQFTGPDLKLVGLYESDENLTVVGKDEKVTQPKSPTKLEKYYEKMYRGYFTENMYSNFIRAYAFQYQFLAHNKGYQLTVDHIDVEKIEKTEGAYDFKVKVLYEKEGTEQKNAVVSGRVYFNKDGKITNIRYLDELELIKALKN</sequence>